<dbReference type="InterPro" id="IPR013818">
    <property type="entry name" value="Lipase"/>
</dbReference>
<name>A0A1J1IMV1_9DIPT</name>
<organism evidence="6 7">
    <name type="scientific">Clunio marinus</name>
    <dbReference type="NCBI Taxonomy" id="568069"/>
    <lineage>
        <taxon>Eukaryota</taxon>
        <taxon>Metazoa</taxon>
        <taxon>Ecdysozoa</taxon>
        <taxon>Arthropoda</taxon>
        <taxon>Hexapoda</taxon>
        <taxon>Insecta</taxon>
        <taxon>Pterygota</taxon>
        <taxon>Neoptera</taxon>
        <taxon>Endopterygota</taxon>
        <taxon>Diptera</taxon>
        <taxon>Nematocera</taxon>
        <taxon>Chironomoidea</taxon>
        <taxon>Chironomidae</taxon>
        <taxon>Clunio</taxon>
    </lineage>
</organism>
<keyword evidence="3" id="KW-0964">Secreted</keyword>
<proteinExistence type="inferred from homology"/>
<evidence type="ECO:0000313" key="7">
    <source>
        <dbReference type="Proteomes" id="UP000183832"/>
    </source>
</evidence>
<dbReference type="InterPro" id="IPR029058">
    <property type="entry name" value="AB_hydrolase_fold"/>
</dbReference>
<dbReference type="Proteomes" id="UP000183832">
    <property type="component" value="Unassembled WGS sequence"/>
</dbReference>
<dbReference type="PANTHER" id="PTHR11610">
    <property type="entry name" value="LIPASE"/>
    <property type="match status" value="1"/>
</dbReference>
<dbReference type="GO" id="GO:0016042">
    <property type="term" value="P:lipid catabolic process"/>
    <property type="evidence" value="ECO:0007669"/>
    <property type="project" value="TreeGrafter"/>
</dbReference>
<dbReference type="InterPro" id="IPR000734">
    <property type="entry name" value="TAG_lipase"/>
</dbReference>
<evidence type="ECO:0000259" key="5">
    <source>
        <dbReference type="Pfam" id="PF00151"/>
    </source>
</evidence>
<evidence type="ECO:0000256" key="4">
    <source>
        <dbReference type="RuleBase" id="RU004262"/>
    </source>
</evidence>
<reference evidence="6 7" key="1">
    <citation type="submission" date="2015-04" db="EMBL/GenBank/DDBJ databases">
        <authorList>
            <person name="Syromyatnikov M.Y."/>
            <person name="Popov V.N."/>
        </authorList>
    </citation>
    <scope>NUCLEOTIDE SEQUENCE [LARGE SCALE GENOMIC DNA]</scope>
</reference>
<evidence type="ECO:0000256" key="3">
    <source>
        <dbReference type="ARBA" id="ARBA00022525"/>
    </source>
</evidence>
<feature type="domain" description="Lipase" evidence="5">
    <location>
        <begin position="7"/>
        <end position="107"/>
    </location>
</feature>
<dbReference type="EMBL" id="CVRI01000055">
    <property type="protein sequence ID" value="CRL01565.1"/>
    <property type="molecule type" value="Genomic_DNA"/>
</dbReference>
<sequence length="114" mass="12766">MYNWDAFGDHEARGDVQFFVNGGVIQPMCTSSINTIAQTCSHLFASSVWVESVRAQRPLFPSLQCESWENFLRNDCNLNAPVGNMGVVTSTNLRGTYFLRTNLEAPFSRDQLGL</sequence>
<comment type="similarity">
    <text evidence="2 4">Belongs to the AB hydrolase superfamily. Lipase family.</text>
</comment>
<dbReference type="GO" id="GO:0016298">
    <property type="term" value="F:lipase activity"/>
    <property type="evidence" value="ECO:0007669"/>
    <property type="project" value="InterPro"/>
</dbReference>
<dbReference type="OrthoDB" id="199913at2759"/>
<accession>A0A1J1IMV1</accession>
<dbReference type="GO" id="GO:0005615">
    <property type="term" value="C:extracellular space"/>
    <property type="evidence" value="ECO:0007669"/>
    <property type="project" value="TreeGrafter"/>
</dbReference>
<evidence type="ECO:0000256" key="1">
    <source>
        <dbReference type="ARBA" id="ARBA00004613"/>
    </source>
</evidence>
<evidence type="ECO:0000256" key="2">
    <source>
        <dbReference type="ARBA" id="ARBA00010701"/>
    </source>
</evidence>
<evidence type="ECO:0000313" key="6">
    <source>
        <dbReference type="EMBL" id="CRL01565.1"/>
    </source>
</evidence>
<comment type="subcellular location">
    <subcellularLocation>
        <location evidence="1">Secreted</location>
    </subcellularLocation>
</comment>
<dbReference type="Pfam" id="PF00151">
    <property type="entry name" value="Lipase"/>
    <property type="match status" value="1"/>
</dbReference>
<dbReference type="AlphaFoldDB" id="A0A1J1IMV1"/>
<protein>
    <submittedName>
        <fullName evidence="6">CLUMA_CG014854, isoform A</fullName>
    </submittedName>
</protein>
<gene>
    <name evidence="6" type="primary">similar to putative lipase</name>
    <name evidence="6" type="ORF">CLUMA_CG014854</name>
</gene>
<keyword evidence="7" id="KW-1185">Reference proteome</keyword>
<dbReference type="Gene3D" id="3.40.50.1820">
    <property type="entry name" value="alpha/beta hydrolase"/>
    <property type="match status" value="1"/>
</dbReference>
<dbReference type="SUPFAM" id="SSF53474">
    <property type="entry name" value="alpha/beta-Hydrolases"/>
    <property type="match status" value="1"/>
</dbReference>